<dbReference type="Proteomes" id="UP000256514">
    <property type="component" value="Unassembled WGS sequence"/>
</dbReference>
<dbReference type="OrthoDB" id="9802309at2"/>
<dbReference type="Gene3D" id="3.30.2350.10">
    <property type="entry name" value="Pseudouridine synthase"/>
    <property type="match status" value="1"/>
</dbReference>
<evidence type="ECO:0000313" key="7">
    <source>
        <dbReference type="EMBL" id="RDU66586.1"/>
    </source>
</evidence>
<dbReference type="RefSeq" id="WP_115571284.1">
    <property type="nucleotide sequence ID" value="NZ_NXLT01000005.1"/>
</dbReference>
<comment type="similarity">
    <text evidence="2 5">Belongs to the pseudouridine synthase TruB family. Type 1 subfamily.</text>
</comment>
<dbReference type="GO" id="GO:0160148">
    <property type="term" value="F:tRNA pseudouridine(55) synthase activity"/>
    <property type="evidence" value="ECO:0007669"/>
    <property type="project" value="UniProtKB-EC"/>
</dbReference>
<evidence type="ECO:0000259" key="6">
    <source>
        <dbReference type="Pfam" id="PF01509"/>
    </source>
</evidence>
<dbReference type="SUPFAM" id="SSF55120">
    <property type="entry name" value="Pseudouridine synthase"/>
    <property type="match status" value="1"/>
</dbReference>
<dbReference type="NCBIfam" id="TIGR00431">
    <property type="entry name" value="TruB"/>
    <property type="match status" value="1"/>
</dbReference>
<dbReference type="Pfam" id="PF01509">
    <property type="entry name" value="TruB_N"/>
    <property type="match status" value="1"/>
</dbReference>
<feature type="active site" description="Nucleophile" evidence="5">
    <location>
        <position position="39"/>
    </location>
</feature>
<dbReference type="GO" id="GO:1990481">
    <property type="term" value="P:mRNA pseudouridine synthesis"/>
    <property type="evidence" value="ECO:0007669"/>
    <property type="project" value="TreeGrafter"/>
</dbReference>
<evidence type="ECO:0000256" key="2">
    <source>
        <dbReference type="ARBA" id="ARBA00005642"/>
    </source>
</evidence>
<dbReference type="EC" id="5.4.99.25" evidence="5"/>
<dbReference type="PANTHER" id="PTHR13767">
    <property type="entry name" value="TRNA-PSEUDOURIDINE SYNTHASE"/>
    <property type="match status" value="1"/>
</dbReference>
<dbReference type="InterPro" id="IPR002501">
    <property type="entry name" value="PsdUridine_synth_N"/>
</dbReference>
<dbReference type="PANTHER" id="PTHR13767:SF2">
    <property type="entry name" value="PSEUDOURIDYLATE SYNTHASE TRUB1"/>
    <property type="match status" value="1"/>
</dbReference>
<comment type="function">
    <text evidence="5">Responsible for synthesis of pseudouridine from uracil-55 in the psi GC loop of transfer RNAs.</text>
</comment>
<evidence type="ECO:0000256" key="3">
    <source>
        <dbReference type="ARBA" id="ARBA00022694"/>
    </source>
</evidence>
<comment type="caution">
    <text evidence="7">The sequence shown here is derived from an EMBL/GenBank/DDBJ whole genome shotgun (WGS) entry which is preliminary data.</text>
</comment>
<dbReference type="GO" id="GO:0031119">
    <property type="term" value="P:tRNA pseudouridine synthesis"/>
    <property type="evidence" value="ECO:0007669"/>
    <property type="project" value="UniProtKB-UniRule"/>
</dbReference>
<name>A0A3D8INU4_9HELI</name>
<keyword evidence="4 5" id="KW-0413">Isomerase</keyword>
<feature type="domain" description="Pseudouridine synthase II N-terminal" evidence="6">
    <location>
        <begin position="25"/>
        <end position="171"/>
    </location>
</feature>
<accession>A0A3D8INU4</accession>
<reference evidence="7 8" key="1">
    <citation type="submission" date="2018-04" db="EMBL/GenBank/DDBJ databases">
        <title>Novel Campyloabacter and Helicobacter Species and Strains.</title>
        <authorList>
            <person name="Mannion A.J."/>
            <person name="Shen Z."/>
            <person name="Fox J.G."/>
        </authorList>
    </citation>
    <scope>NUCLEOTIDE SEQUENCE [LARGE SCALE GENOMIC DNA]</scope>
    <source>
        <strain evidence="7 8">MIT 12-6600</strain>
    </source>
</reference>
<dbReference type="HAMAP" id="MF_01080">
    <property type="entry name" value="TruB_bact"/>
    <property type="match status" value="1"/>
</dbReference>
<dbReference type="GO" id="GO:0003723">
    <property type="term" value="F:RNA binding"/>
    <property type="evidence" value="ECO:0007669"/>
    <property type="project" value="InterPro"/>
</dbReference>
<comment type="catalytic activity">
    <reaction evidence="1 5">
        <text>uridine(55) in tRNA = pseudouridine(55) in tRNA</text>
        <dbReference type="Rhea" id="RHEA:42532"/>
        <dbReference type="Rhea" id="RHEA-COMP:10101"/>
        <dbReference type="Rhea" id="RHEA-COMP:10102"/>
        <dbReference type="ChEBI" id="CHEBI:65314"/>
        <dbReference type="ChEBI" id="CHEBI:65315"/>
        <dbReference type="EC" id="5.4.99.25"/>
    </reaction>
</comment>
<dbReference type="AlphaFoldDB" id="A0A3D8INU4"/>
<proteinExistence type="inferred from homology"/>
<organism evidence="7 8">
    <name type="scientific">Helicobacter equorum</name>
    <dbReference type="NCBI Taxonomy" id="361872"/>
    <lineage>
        <taxon>Bacteria</taxon>
        <taxon>Pseudomonadati</taxon>
        <taxon>Campylobacterota</taxon>
        <taxon>Epsilonproteobacteria</taxon>
        <taxon>Campylobacterales</taxon>
        <taxon>Helicobacteraceae</taxon>
        <taxon>Helicobacter</taxon>
    </lineage>
</organism>
<gene>
    <name evidence="5" type="primary">truB</name>
    <name evidence="7" type="ORF">CQA54_06390</name>
</gene>
<keyword evidence="3 5" id="KW-0819">tRNA processing</keyword>
<sequence>MKNLLLAAYKPTNISSNHFLTHLKTHIGEKKAGYSGTLDPFASGLLVVGFGHHTRLLPFLELNPKRYRATLWLGAHAPSLDRDSIDSVCAIAPFEVAQIIEVLDSLKGEVSYTPPRFSAKHINGTRAYKLAREGIEFALQTSTMQVYDITLCAYNHPFLSFEVCISKGGYVRSIGEMIAHRLGVNGALSALHRISEGTISLHAPTTSLFYLTFHTIRYPCFIIDSQNALPYENIDLSAYKHLIANGAKFSLQNTKSGVYKTYFEDFFSIIKVLANKEVRYLYNRIPYADTL</sequence>
<dbReference type="InterPro" id="IPR014780">
    <property type="entry name" value="tRNA_psdUridine_synth_TruB"/>
</dbReference>
<keyword evidence="8" id="KW-1185">Reference proteome</keyword>
<dbReference type="InterPro" id="IPR020103">
    <property type="entry name" value="PsdUridine_synth_cat_dom_sf"/>
</dbReference>
<protein>
    <recommendedName>
        <fullName evidence="5">tRNA pseudouridine synthase B</fullName>
        <ecNumber evidence="5">5.4.99.25</ecNumber>
    </recommendedName>
    <alternativeName>
        <fullName evidence="5">tRNA pseudouridine(55) synthase</fullName>
        <shortName evidence="5">Psi55 synthase</shortName>
    </alternativeName>
    <alternativeName>
        <fullName evidence="5">tRNA pseudouridylate synthase</fullName>
    </alternativeName>
    <alternativeName>
        <fullName evidence="5">tRNA-uridine isomerase</fullName>
    </alternativeName>
</protein>
<evidence type="ECO:0000256" key="5">
    <source>
        <dbReference type="HAMAP-Rule" id="MF_01080"/>
    </source>
</evidence>
<dbReference type="EMBL" id="NXLT01000005">
    <property type="protein sequence ID" value="RDU66586.1"/>
    <property type="molecule type" value="Genomic_DNA"/>
</dbReference>
<evidence type="ECO:0000256" key="1">
    <source>
        <dbReference type="ARBA" id="ARBA00000385"/>
    </source>
</evidence>
<evidence type="ECO:0000313" key="8">
    <source>
        <dbReference type="Proteomes" id="UP000256514"/>
    </source>
</evidence>
<evidence type="ECO:0000256" key="4">
    <source>
        <dbReference type="ARBA" id="ARBA00023235"/>
    </source>
</evidence>